<keyword evidence="8 10" id="KW-0717">Septation</keyword>
<reference evidence="12 13" key="1">
    <citation type="journal article" date="2011" name="ISME J.">
        <title>Community ecology of hot spring cyanobacterial mats: predominant populations and their functional potential.</title>
        <authorList>
            <person name="Klatt C.G."/>
            <person name="Wood J.M."/>
            <person name="Rusch D.B."/>
            <person name="Bateson M.M."/>
            <person name="Hamamura N."/>
            <person name="Heidelberg J.F."/>
            <person name="Grossman A.R."/>
            <person name="Bhaya D."/>
            <person name="Cohan F.M."/>
            <person name="Kuhl M."/>
            <person name="Bryant D.A."/>
            <person name="Ward D.M."/>
        </authorList>
    </citation>
    <scope>NUCLEOTIDE SEQUENCE [LARGE SCALE GENOMIC DNA]</scope>
    <source>
        <strain evidence="12">OS</strain>
    </source>
</reference>
<protein>
    <recommendedName>
        <fullName evidence="10">Probable GTP-binding protein EngB</fullName>
    </recommendedName>
</protein>
<evidence type="ECO:0000313" key="12">
    <source>
        <dbReference type="EMBL" id="RFM25026.1"/>
    </source>
</evidence>
<dbReference type="InterPro" id="IPR006073">
    <property type="entry name" value="GTP-bd"/>
</dbReference>
<dbReference type="PANTHER" id="PTHR11649:SF13">
    <property type="entry name" value="ENGB-TYPE G DOMAIN-CONTAINING PROTEIN"/>
    <property type="match status" value="1"/>
</dbReference>
<comment type="caution">
    <text evidence="12">The sequence shown here is derived from an EMBL/GenBank/DDBJ whole genome shotgun (WGS) entry which is preliminary data.</text>
</comment>
<accession>A0A395M2Q5</accession>
<evidence type="ECO:0000313" key="13">
    <source>
        <dbReference type="Proteomes" id="UP000266389"/>
    </source>
</evidence>
<evidence type="ECO:0000256" key="10">
    <source>
        <dbReference type="HAMAP-Rule" id="MF_00321"/>
    </source>
</evidence>
<keyword evidence="6" id="KW-0460">Magnesium</keyword>
<comment type="function">
    <text evidence="10">Necessary for normal cell division and for the maintenance of normal septation.</text>
</comment>
<keyword evidence="7 10" id="KW-0342">GTP-binding</keyword>
<dbReference type="EMBL" id="PHFL01000010">
    <property type="protein sequence ID" value="RFM25026.1"/>
    <property type="molecule type" value="Genomic_DNA"/>
</dbReference>
<dbReference type="PROSITE" id="PS51706">
    <property type="entry name" value="G_ENGB"/>
    <property type="match status" value="1"/>
</dbReference>
<dbReference type="PANTHER" id="PTHR11649">
    <property type="entry name" value="MSS1/TRME-RELATED GTP-BINDING PROTEIN"/>
    <property type="match status" value="1"/>
</dbReference>
<dbReference type="InterPro" id="IPR027417">
    <property type="entry name" value="P-loop_NTPase"/>
</dbReference>
<sequence length="192" mass="22160">MKITSAEFIRSVTTPQALPKDGLPEIAFVGRSNVGKSSLLNLLMQRKLAHTSATPGKTRQLNFFLINRKFYFVDLPGYGYAKTSKSLQEEWRELLEWYLKARVQLKLVLLLIDARHVTMENDKQMQEFLAFYGRRYALVRTKIDKLSQAELAEARRKSEAFFSGYDFTADVSATKRIGQRELLSKIKPYLEV</sequence>
<name>A0A395M2Q5_9BACT</name>
<dbReference type="InterPro" id="IPR019987">
    <property type="entry name" value="GTP-bd_ribosome_bio_YsxC"/>
</dbReference>
<dbReference type="SUPFAM" id="SSF52540">
    <property type="entry name" value="P-loop containing nucleoside triphosphate hydrolases"/>
    <property type="match status" value="1"/>
</dbReference>
<dbReference type="HAMAP" id="MF_00321">
    <property type="entry name" value="GTPase_EngB"/>
    <property type="match status" value="1"/>
</dbReference>
<keyword evidence="5 10" id="KW-0547">Nucleotide-binding</keyword>
<keyword evidence="4" id="KW-0479">Metal-binding</keyword>
<keyword evidence="3 10" id="KW-0132">Cell division</keyword>
<evidence type="ECO:0000256" key="4">
    <source>
        <dbReference type="ARBA" id="ARBA00022723"/>
    </source>
</evidence>
<dbReference type="GO" id="GO:0046872">
    <property type="term" value="F:metal ion binding"/>
    <property type="evidence" value="ECO:0007669"/>
    <property type="project" value="UniProtKB-KW"/>
</dbReference>
<dbReference type="CDD" id="cd01876">
    <property type="entry name" value="YihA_EngB"/>
    <property type="match status" value="1"/>
</dbReference>
<evidence type="ECO:0000256" key="6">
    <source>
        <dbReference type="ARBA" id="ARBA00022842"/>
    </source>
</evidence>
<organism evidence="12 13">
    <name type="scientific">Candidatus Thermochlorobacter aerophilus</name>
    <dbReference type="NCBI Taxonomy" id="1868324"/>
    <lineage>
        <taxon>Bacteria</taxon>
        <taxon>Pseudomonadati</taxon>
        <taxon>Chlorobiota</taxon>
        <taxon>Chlorobiia</taxon>
        <taxon>Chlorobiales</taxon>
        <taxon>Candidatus Thermochlorobacteriaceae</taxon>
        <taxon>Candidatus Thermochlorobacter</taxon>
    </lineage>
</organism>
<proteinExistence type="inferred from homology"/>
<evidence type="ECO:0000256" key="9">
    <source>
        <dbReference type="ARBA" id="ARBA00023306"/>
    </source>
</evidence>
<dbReference type="InterPro" id="IPR030393">
    <property type="entry name" value="G_ENGB_dom"/>
</dbReference>
<evidence type="ECO:0000256" key="3">
    <source>
        <dbReference type="ARBA" id="ARBA00022618"/>
    </source>
</evidence>
<dbReference type="Gene3D" id="3.40.50.300">
    <property type="entry name" value="P-loop containing nucleotide triphosphate hydrolases"/>
    <property type="match status" value="1"/>
</dbReference>
<dbReference type="Proteomes" id="UP000266389">
    <property type="component" value="Unassembled WGS sequence"/>
</dbReference>
<evidence type="ECO:0000256" key="7">
    <source>
        <dbReference type="ARBA" id="ARBA00023134"/>
    </source>
</evidence>
<evidence type="ECO:0000259" key="11">
    <source>
        <dbReference type="PROSITE" id="PS51706"/>
    </source>
</evidence>
<dbReference type="GO" id="GO:0000917">
    <property type="term" value="P:division septum assembly"/>
    <property type="evidence" value="ECO:0007669"/>
    <property type="project" value="UniProtKB-KW"/>
</dbReference>
<keyword evidence="9 10" id="KW-0131">Cell cycle</keyword>
<comment type="similarity">
    <text evidence="2 10">Belongs to the TRAFAC class TrmE-Era-EngA-EngB-Septin-like GTPase superfamily. EngB GTPase family.</text>
</comment>
<evidence type="ECO:0000256" key="8">
    <source>
        <dbReference type="ARBA" id="ARBA00023210"/>
    </source>
</evidence>
<evidence type="ECO:0000256" key="1">
    <source>
        <dbReference type="ARBA" id="ARBA00001946"/>
    </source>
</evidence>
<evidence type="ECO:0000256" key="5">
    <source>
        <dbReference type="ARBA" id="ARBA00022741"/>
    </source>
</evidence>
<dbReference type="AlphaFoldDB" id="A0A395M2Q5"/>
<dbReference type="NCBIfam" id="TIGR03598">
    <property type="entry name" value="GTPase_YsxC"/>
    <property type="match status" value="1"/>
</dbReference>
<feature type="domain" description="EngB-type G" evidence="11">
    <location>
        <begin position="22"/>
        <end position="192"/>
    </location>
</feature>
<dbReference type="GO" id="GO:0005525">
    <property type="term" value="F:GTP binding"/>
    <property type="evidence" value="ECO:0007669"/>
    <property type="project" value="UniProtKB-UniRule"/>
</dbReference>
<dbReference type="InterPro" id="IPR005225">
    <property type="entry name" value="Small_GTP-bd"/>
</dbReference>
<dbReference type="GO" id="GO:0005829">
    <property type="term" value="C:cytosol"/>
    <property type="evidence" value="ECO:0007669"/>
    <property type="project" value="TreeGrafter"/>
</dbReference>
<dbReference type="Pfam" id="PF01926">
    <property type="entry name" value="MMR_HSR1"/>
    <property type="match status" value="1"/>
</dbReference>
<dbReference type="NCBIfam" id="TIGR00231">
    <property type="entry name" value="small_GTP"/>
    <property type="match status" value="1"/>
</dbReference>
<gene>
    <name evidence="10" type="primary">engB</name>
    <name evidence="12" type="ORF">D0433_02255</name>
</gene>
<evidence type="ECO:0000256" key="2">
    <source>
        <dbReference type="ARBA" id="ARBA00009638"/>
    </source>
</evidence>
<comment type="cofactor">
    <cofactor evidence="1">
        <name>Mg(2+)</name>
        <dbReference type="ChEBI" id="CHEBI:18420"/>
    </cofactor>
</comment>